<evidence type="ECO:0000256" key="4">
    <source>
        <dbReference type="ARBA" id="ARBA00022452"/>
    </source>
</evidence>
<dbReference type="Gene3D" id="1.20.1600.10">
    <property type="entry name" value="Outer membrane efflux proteins (OEP)"/>
    <property type="match status" value="1"/>
</dbReference>
<protein>
    <submittedName>
        <fullName evidence="9">TolC family protein</fullName>
    </submittedName>
</protein>
<keyword evidence="4" id="KW-1134">Transmembrane beta strand</keyword>
<name>A0A7L5E1T5_9SPHI</name>
<keyword evidence="3" id="KW-0813">Transport</keyword>
<dbReference type="PANTHER" id="PTHR30026">
    <property type="entry name" value="OUTER MEMBRANE PROTEIN TOLC"/>
    <property type="match status" value="1"/>
</dbReference>
<keyword evidence="5" id="KW-0812">Transmembrane</keyword>
<dbReference type="InterPro" id="IPR003423">
    <property type="entry name" value="OMP_efflux"/>
</dbReference>
<dbReference type="SUPFAM" id="SSF56954">
    <property type="entry name" value="Outer membrane efflux proteins (OEP)"/>
    <property type="match status" value="1"/>
</dbReference>
<evidence type="ECO:0000256" key="5">
    <source>
        <dbReference type="ARBA" id="ARBA00022692"/>
    </source>
</evidence>
<dbReference type="GO" id="GO:0015288">
    <property type="term" value="F:porin activity"/>
    <property type="evidence" value="ECO:0007669"/>
    <property type="project" value="TreeGrafter"/>
</dbReference>
<sequence>MLAPSLYKIFASCCLGLALMLTAQATFAQKLLTLEQSRQMALQQNNQIRIQNDSISVAKLGVERVKTNALPSVDASATALYLGRPLSKYLPERTVSTSGTVTELIYNGGKVRNGVKAAQVNVDVQQLQQVKSRADVIVKTDSAYWQIVSLKEQITTLKKSRQYLTNALTDVNNAYQAGLKYKNDVLQVQVQYNQNELQLFKAENGLKLAKLNLLQVTGLGLKEQFDVLDTVPFTPVALPPDSTYDVNIDKRPEVQLLNKSVEFGELQTRLAVANMLPQIAAVGYGVYANSSTPGAVNLLGSFLGDGAAPISVGSNSTSWLAMLSVRVPVFHWGNYRKAVRQQEIRTHAKRYQLNDGREKIALDIRRNYNNVTEAERNVSLSNLSVQQATENLRLATDRLKAGTITTTDWLQAQTLWQQSYTQAITARVDYNLYTTLFKKAIGELE</sequence>
<evidence type="ECO:0000256" key="2">
    <source>
        <dbReference type="ARBA" id="ARBA00007613"/>
    </source>
</evidence>
<evidence type="ECO:0000313" key="10">
    <source>
        <dbReference type="Proteomes" id="UP000503278"/>
    </source>
</evidence>
<proteinExistence type="inferred from homology"/>
<dbReference type="EMBL" id="CP051682">
    <property type="protein sequence ID" value="QJD97001.1"/>
    <property type="molecule type" value="Genomic_DNA"/>
</dbReference>
<keyword evidence="8" id="KW-0732">Signal</keyword>
<dbReference type="AlphaFoldDB" id="A0A7L5E1T5"/>
<dbReference type="PANTHER" id="PTHR30026:SF20">
    <property type="entry name" value="OUTER MEMBRANE PROTEIN TOLC"/>
    <property type="match status" value="1"/>
</dbReference>
<organism evidence="9 10">
    <name type="scientific">Mucilaginibacter robiniae</name>
    <dbReference type="NCBI Taxonomy" id="2728022"/>
    <lineage>
        <taxon>Bacteria</taxon>
        <taxon>Pseudomonadati</taxon>
        <taxon>Bacteroidota</taxon>
        <taxon>Sphingobacteriia</taxon>
        <taxon>Sphingobacteriales</taxon>
        <taxon>Sphingobacteriaceae</taxon>
        <taxon>Mucilaginibacter</taxon>
    </lineage>
</organism>
<keyword evidence="10" id="KW-1185">Reference proteome</keyword>
<feature type="chain" id="PRO_5029749809" evidence="8">
    <location>
        <begin position="29"/>
        <end position="445"/>
    </location>
</feature>
<evidence type="ECO:0000256" key="8">
    <source>
        <dbReference type="SAM" id="SignalP"/>
    </source>
</evidence>
<accession>A0A7L5E1T5</accession>
<dbReference type="GO" id="GO:1990281">
    <property type="term" value="C:efflux pump complex"/>
    <property type="evidence" value="ECO:0007669"/>
    <property type="project" value="TreeGrafter"/>
</dbReference>
<gene>
    <name evidence="9" type="ORF">HH214_14540</name>
</gene>
<dbReference type="KEGG" id="mrob:HH214_14540"/>
<reference evidence="9 10" key="1">
    <citation type="submission" date="2020-04" db="EMBL/GenBank/DDBJ databases">
        <title>Genome sequencing of novel species.</title>
        <authorList>
            <person name="Heo J."/>
            <person name="Kim S.-J."/>
            <person name="Kim J.-S."/>
            <person name="Hong S.-B."/>
            <person name="Kwon S.-W."/>
        </authorList>
    </citation>
    <scope>NUCLEOTIDE SEQUENCE [LARGE SCALE GENOMIC DNA]</scope>
    <source>
        <strain evidence="9 10">F39-2</strain>
    </source>
</reference>
<dbReference type="GO" id="GO:0009279">
    <property type="term" value="C:cell outer membrane"/>
    <property type="evidence" value="ECO:0007669"/>
    <property type="project" value="UniProtKB-SubCell"/>
</dbReference>
<evidence type="ECO:0000256" key="3">
    <source>
        <dbReference type="ARBA" id="ARBA00022448"/>
    </source>
</evidence>
<evidence type="ECO:0000313" key="9">
    <source>
        <dbReference type="EMBL" id="QJD97001.1"/>
    </source>
</evidence>
<dbReference type="Proteomes" id="UP000503278">
    <property type="component" value="Chromosome"/>
</dbReference>
<evidence type="ECO:0000256" key="7">
    <source>
        <dbReference type="ARBA" id="ARBA00023237"/>
    </source>
</evidence>
<evidence type="ECO:0000256" key="6">
    <source>
        <dbReference type="ARBA" id="ARBA00023136"/>
    </source>
</evidence>
<keyword evidence="7" id="KW-0998">Cell outer membrane</keyword>
<comment type="similarity">
    <text evidence="2">Belongs to the outer membrane factor (OMF) (TC 1.B.17) family.</text>
</comment>
<comment type="subcellular location">
    <subcellularLocation>
        <location evidence="1">Cell outer membrane</location>
    </subcellularLocation>
</comment>
<dbReference type="Pfam" id="PF02321">
    <property type="entry name" value="OEP"/>
    <property type="match status" value="2"/>
</dbReference>
<feature type="signal peptide" evidence="8">
    <location>
        <begin position="1"/>
        <end position="28"/>
    </location>
</feature>
<keyword evidence="6" id="KW-0472">Membrane</keyword>
<dbReference type="GO" id="GO:0015562">
    <property type="term" value="F:efflux transmembrane transporter activity"/>
    <property type="evidence" value="ECO:0007669"/>
    <property type="project" value="InterPro"/>
</dbReference>
<evidence type="ECO:0000256" key="1">
    <source>
        <dbReference type="ARBA" id="ARBA00004442"/>
    </source>
</evidence>
<dbReference type="InterPro" id="IPR051906">
    <property type="entry name" value="TolC-like"/>
</dbReference>